<reference evidence="3" key="2">
    <citation type="submission" date="2018-03" db="EMBL/GenBank/DDBJ databases">
        <title>The Triticum urartu genome reveals the dynamic nature of wheat genome evolution.</title>
        <authorList>
            <person name="Ling H."/>
            <person name="Ma B."/>
            <person name="Shi X."/>
            <person name="Liu H."/>
            <person name="Dong L."/>
            <person name="Sun H."/>
            <person name="Cao Y."/>
            <person name="Gao Q."/>
            <person name="Zheng S."/>
            <person name="Li Y."/>
            <person name="Yu Y."/>
            <person name="Du H."/>
            <person name="Qi M."/>
            <person name="Li Y."/>
            <person name="Yu H."/>
            <person name="Cui Y."/>
            <person name="Wang N."/>
            <person name="Chen C."/>
            <person name="Wu H."/>
            <person name="Zhao Y."/>
            <person name="Zhang J."/>
            <person name="Li Y."/>
            <person name="Zhou W."/>
            <person name="Zhang B."/>
            <person name="Hu W."/>
            <person name="Eijk M."/>
            <person name="Tang J."/>
            <person name="Witsenboer H."/>
            <person name="Zhao S."/>
            <person name="Li Z."/>
            <person name="Zhang A."/>
            <person name="Wang D."/>
            <person name="Liang C."/>
        </authorList>
    </citation>
    <scope>NUCLEOTIDE SEQUENCE [LARGE SCALE GENOMIC DNA]</scope>
    <source>
        <strain evidence="3">cv. G1812</strain>
    </source>
</reference>
<evidence type="ECO:0008006" key="5">
    <source>
        <dbReference type="Google" id="ProtNLM"/>
    </source>
</evidence>
<feature type="domain" description="F-box/LRR-repeat protein 15/At3g58940/PEG3-like LRR" evidence="2">
    <location>
        <begin position="1"/>
        <end position="43"/>
    </location>
</feature>
<reference evidence="4" key="1">
    <citation type="journal article" date="2013" name="Nature">
        <title>Draft genome of the wheat A-genome progenitor Triticum urartu.</title>
        <authorList>
            <person name="Ling H.Q."/>
            <person name="Zhao S."/>
            <person name="Liu D."/>
            <person name="Wang J."/>
            <person name="Sun H."/>
            <person name="Zhang C."/>
            <person name="Fan H."/>
            <person name="Li D."/>
            <person name="Dong L."/>
            <person name="Tao Y."/>
            <person name="Gao C."/>
            <person name="Wu H."/>
            <person name="Li Y."/>
            <person name="Cui Y."/>
            <person name="Guo X."/>
            <person name="Zheng S."/>
            <person name="Wang B."/>
            <person name="Yu K."/>
            <person name="Liang Q."/>
            <person name="Yang W."/>
            <person name="Lou X."/>
            <person name="Chen J."/>
            <person name="Feng M."/>
            <person name="Jian J."/>
            <person name="Zhang X."/>
            <person name="Luo G."/>
            <person name="Jiang Y."/>
            <person name="Liu J."/>
            <person name="Wang Z."/>
            <person name="Sha Y."/>
            <person name="Zhang B."/>
            <person name="Wu H."/>
            <person name="Tang D."/>
            <person name="Shen Q."/>
            <person name="Xue P."/>
            <person name="Zou S."/>
            <person name="Wang X."/>
            <person name="Liu X."/>
            <person name="Wang F."/>
            <person name="Yang Y."/>
            <person name="An X."/>
            <person name="Dong Z."/>
            <person name="Zhang K."/>
            <person name="Zhang X."/>
            <person name="Luo M.C."/>
            <person name="Dvorak J."/>
            <person name="Tong Y."/>
            <person name="Wang J."/>
            <person name="Yang H."/>
            <person name="Li Z."/>
            <person name="Wang D."/>
            <person name="Zhang A."/>
            <person name="Wang J."/>
        </authorList>
    </citation>
    <scope>NUCLEOTIDE SEQUENCE</scope>
    <source>
        <strain evidence="4">cv. G1812</strain>
    </source>
</reference>
<evidence type="ECO:0000313" key="3">
    <source>
        <dbReference type="EnsemblPlants" id="TuG1812G0300004615.01.T01"/>
    </source>
</evidence>
<dbReference type="InterPro" id="IPR055411">
    <property type="entry name" value="LRR_FXL15/At3g58940/PEG3-like"/>
</dbReference>
<evidence type="ECO:0000259" key="1">
    <source>
        <dbReference type="Pfam" id="PF08387"/>
    </source>
</evidence>
<protein>
    <recommendedName>
        <fullName evidence="5">FBD domain-containing protein</fullName>
    </recommendedName>
</protein>
<dbReference type="InterPro" id="IPR055302">
    <property type="entry name" value="F-box_dom-containing"/>
</dbReference>
<feature type="domain" description="FBD" evidence="1">
    <location>
        <begin position="62"/>
        <end position="105"/>
    </location>
</feature>
<dbReference type="Proteomes" id="UP000015106">
    <property type="component" value="Chromosome 3"/>
</dbReference>
<accession>A0A8R7PWA9</accession>
<dbReference type="PANTHER" id="PTHR32141:SF63">
    <property type="entry name" value="F-BOX DOMAIN-CONTAINING PROTEIN"/>
    <property type="match status" value="1"/>
</dbReference>
<dbReference type="InterPro" id="IPR006566">
    <property type="entry name" value="FBD"/>
</dbReference>
<dbReference type="Pfam" id="PF24758">
    <property type="entry name" value="LRR_At5g56370"/>
    <property type="match status" value="1"/>
</dbReference>
<evidence type="ECO:0000313" key="4">
    <source>
        <dbReference type="Proteomes" id="UP000015106"/>
    </source>
</evidence>
<dbReference type="AlphaFoldDB" id="A0A8R7PWA9"/>
<name>A0A8R7PWA9_TRIUA</name>
<dbReference type="Pfam" id="PF08387">
    <property type="entry name" value="FBD"/>
    <property type="match status" value="1"/>
</dbReference>
<keyword evidence="4" id="KW-1185">Reference proteome</keyword>
<proteinExistence type="predicted"/>
<sequence>MSPSTMLPGVKILALEVRFAVRNDVKMIPIVLRCFPNVETLHIISGETDQSTGKINLKFWLESGTIECIESRIKLLVFHGFQGDRSELALLKFFIESAFVLEEAVVLLAADPTDEMIRKVMFLFLHGTGQ</sequence>
<dbReference type="PANTHER" id="PTHR32141">
    <property type="match status" value="1"/>
</dbReference>
<dbReference type="EnsemblPlants" id="TuG1812G0300004615.01.T01">
    <property type="protein sequence ID" value="TuG1812G0300004615.01.T01"/>
    <property type="gene ID" value="TuG1812G0300004615.01"/>
</dbReference>
<dbReference type="Gramene" id="TuG1812G0300004615.01.T01">
    <property type="protein sequence ID" value="TuG1812G0300004615.01.T01"/>
    <property type="gene ID" value="TuG1812G0300004615.01"/>
</dbReference>
<reference evidence="3" key="3">
    <citation type="submission" date="2022-06" db="UniProtKB">
        <authorList>
            <consortium name="EnsemblPlants"/>
        </authorList>
    </citation>
    <scope>IDENTIFICATION</scope>
</reference>
<organism evidence="3 4">
    <name type="scientific">Triticum urartu</name>
    <name type="common">Red wild einkorn</name>
    <name type="synonym">Crithodium urartu</name>
    <dbReference type="NCBI Taxonomy" id="4572"/>
    <lineage>
        <taxon>Eukaryota</taxon>
        <taxon>Viridiplantae</taxon>
        <taxon>Streptophyta</taxon>
        <taxon>Embryophyta</taxon>
        <taxon>Tracheophyta</taxon>
        <taxon>Spermatophyta</taxon>
        <taxon>Magnoliopsida</taxon>
        <taxon>Liliopsida</taxon>
        <taxon>Poales</taxon>
        <taxon>Poaceae</taxon>
        <taxon>BOP clade</taxon>
        <taxon>Pooideae</taxon>
        <taxon>Triticodae</taxon>
        <taxon>Triticeae</taxon>
        <taxon>Triticinae</taxon>
        <taxon>Triticum</taxon>
    </lineage>
</organism>
<evidence type="ECO:0000259" key="2">
    <source>
        <dbReference type="Pfam" id="PF24758"/>
    </source>
</evidence>